<feature type="compositionally biased region" description="Low complexity" evidence="4">
    <location>
        <begin position="161"/>
        <end position="199"/>
    </location>
</feature>
<dbReference type="PANTHER" id="PTHR21600:SF84">
    <property type="entry name" value="PSEUDOURIDINE SYNTHASE RSUA_RLUA-LIKE DOMAIN-CONTAINING PROTEIN"/>
    <property type="match status" value="1"/>
</dbReference>
<dbReference type="GO" id="GO:0000455">
    <property type="term" value="P:enzyme-directed rRNA pseudouridine synthesis"/>
    <property type="evidence" value="ECO:0007669"/>
    <property type="project" value="TreeGrafter"/>
</dbReference>
<dbReference type="InterPro" id="IPR006145">
    <property type="entry name" value="PsdUridine_synth_RsuA/RluA"/>
</dbReference>
<evidence type="ECO:0000256" key="4">
    <source>
        <dbReference type="SAM" id="MobiDB-lite"/>
    </source>
</evidence>
<dbReference type="AlphaFoldDB" id="A0A3Q8WWR0"/>
<dbReference type="GO" id="GO:0009982">
    <property type="term" value="F:pseudouridine synthase activity"/>
    <property type="evidence" value="ECO:0007669"/>
    <property type="project" value="InterPro"/>
</dbReference>
<evidence type="ECO:0000256" key="3">
    <source>
        <dbReference type="ARBA" id="ARBA00033164"/>
    </source>
</evidence>
<dbReference type="SUPFAM" id="SSF55120">
    <property type="entry name" value="Pseudouridine synthase"/>
    <property type="match status" value="1"/>
</dbReference>
<dbReference type="GO" id="GO:0140098">
    <property type="term" value="F:catalytic activity, acting on RNA"/>
    <property type="evidence" value="ECO:0007669"/>
    <property type="project" value="UniProtKB-ARBA"/>
</dbReference>
<feature type="compositionally biased region" description="Low complexity" evidence="4">
    <location>
        <begin position="10"/>
        <end position="39"/>
    </location>
</feature>
<gene>
    <name evidence="6" type="ORF">EJO69_11195</name>
</gene>
<dbReference type="Pfam" id="PF00849">
    <property type="entry name" value="PseudoU_synth_2"/>
    <property type="match status" value="1"/>
</dbReference>
<sequence>MNRAAPPSSPIMSSRSSTSRVCRRYSGTSGTSTGSLSESSMRRTGMASSPPMTGLSTSFSRPSPSVIRSWLEPRRHGCSKRSSRGTRRRRTGGTSSPSDQPCATWAGPRTRTRASTSTSPTSLRWSAGRWGERRFPSRACRRGRRSRCRSSSGSPQPPSSRPMMLSRSSSTTRSATRTGRGSAASSTRSARPTGSARSSSSRRMRTGSRAWTARPVSGSEPRRGVHPVIIALPPGPSIEERLWMALSEKGADISLAAVRAALDRGDAGLLGESRAFVHRPVPDEADIDLPVILETDRLLIIDKPHGIAATPQGAFVARSVLVQARRQFGDDVACAHRLDRATAGLMLLVRHPRFRGVYQSLFERRRVEKTYRFIAPLRAIPPIRSSRLVQRRTSVTEVPGEPNAMTEFRMIESRGEWAHYEARPLTGQMHQIRAHAAALDIPILGDTLYGPGESFPDRIELLALGLEFTDPVDGTPVVARSRRSLALPAD</sequence>
<feature type="domain" description="Pseudouridine synthase RsuA/RluA-like" evidence="5">
    <location>
        <begin position="298"/>
        <end position="438"/>
    </location>
</feature>
<dbReference type="Proteomes" id="UP000270021">
    <property type="component" value="Chromosome"/>
</dbReference>
<comment type="catalytic activity">
    <reaction evidence="1">
        <text>a uridine in RNA = a pseudouridine in RNA</text>
        <dbReference type="Rhea" id="RHEA:48348"/>
        <dbReference type="Rhea" id="RHEA-COMP:12068"/>
        <dbReference type="Rhea" id="RHEA-COMP:12069"/>
        <dbReference type="ChEBI" id="CHEBI:65314"/>
        <dbReference type="ChEBI" id="CHEBI:65315"/>
    </reaction>
</comment>
<feature type="compositionally biased region" description="Basic residues" evidence="4">
    <location>
        <begin position="76"/>
        <end position="91"/>
    </location>
</feature>
<dbReference type="InterPro" id="IPR020103">
    <property type="entry name" value="PsdUridine_synth_cat_dom_sf"/>
</dbReference>
<dbReference type="InterPro" id="IPR050188">
    <property type="entry name" value="RluA_PseudoU_synthase"/>
</dbReference>
<dbReference type="PANTHER" id="PTHR21600">
    <property type="entry name" value="MITOCHONDRIAL RNA PSEUDOURIDINE SYNTHASE"/>
    <property type="match status" value="1"/>
</dbReference>
<dbReference type="EMBL" id="CP034438">
    <property type="protein sequence ID" value="AZN30801.1"/>
    <property type="molecule type" value="Genomic_DNA"/>
</dbReference>
<accession>A0A3Q8WWR0</accession>
<dbReference type="Gene3D" id="3.30.2350.10">
    <property type="entry name" value="Pseudouridine synthase"/>
    <property type="match status" value="1"/>
</dbReference>
<feature type="region of interest" description="Disordered" evidence="4">
    <location>
        <begin position="1"/>
        <end position="222"/>
    </location>
</feature>
<feature type="compositionally biased region" description="Basic residues" evidence="4">
    <location>
        <begin position="139"/>
        <end position="148"/>
    </location>
</feature>
<organism evidence="6 7">
    <name type="scientific">Flaviflexus salsibiostraticola</name>
    <dbReference type="NCBI Taxonomy" id="1282737"/>
    <lineage>
        <taxon>Bacteria</taxon>
        <taxon>Bacillati</taxon>
        <taxon>Actinomycetota</taxon>
        <taxon>Actinomycetes</taxon>
        <taxon>Actinomycetales</taxon>
        <taxon>Actinomycetaceae</taxon>
        <taxon>Flaviflexus</taxon>
    </lineage>
</organism>
<keyword evidence="7" id="KW-1185">Reference proteome</keyword>
<dbReference type="KEGG" id="fsl:EJO69_11195"/>
<evidence type="ECO:0000259" key="5">
    <source>
        <dbReference type="Pfam" id="PF00849"/>
    </source>
</evidence>
<dbReference type="PROSITE" id="PS01129">
    <property type="entry name" value="PSI_RLU"/>
    <property type="match status" value="1"/>
</dbReference>
<name>A0A3Q8WWR0_9ACTO</name>
<feature type="compositionally biased region" description="Low complexity" evidence="4">
    <location>
        <begin position="113"/>
        <end position="124"/>
    </location>
</feature>
<reference evidence="6 7" key="1">
    <citation type="submission" date="2018-12" db="EMBL/GenBank/DDBJ databases">
        <title>Complete genome sequence of Flaviflexus salsibiostraticola KCTC 33148.</title>
        <authorList>
            <person name="Bae J.-W."/>
        </authorList>
    </citation>
    <scope>NUCLEOTIDE SEQUENCE [LARGE SCALE GENOMIC DNA]</scope>
    <source>
        <strain evidence="6 7">KCTC 33148</strain>
    </source>
</reference>
<evidence type="ECO:0000256" key="2">
    <source>
        <dbReference type="ARBA" id="ARBA00031870"/>
    </source>
</evidence>
<evidence type="ECO:0000256" key="1">
    <source>
        <dbReference type="ARBA" id="ARBA00000073"/>
    </source>
</evidence>
<proteinExistence type="predicted"/>
<dbReference type="InterPro" id="IPR006224">
    <property type="entry name" value="PsdUridine_synth_RluA-like_CS"/>
</dbReference>
<dbReference type="OrthoDB" id="9807829at2"/>
<dbReference type="GO" id="GO:0003723">
    <property type="term" value="F:RNA binding"/>
    <property type="evidence" value="ECO:0007669"/>
    <property type="project" value="InterPro"/>
</dbReference>
<evidence type="ECO:0000313" key="7">
    <source>
        <dbReference type="Proteomes" id="UP000270021"/>
    </source>
</evidence>
<feature type="compositionally biased region" description="Polar residues" evidence="4">
    <location>
        <begin position="46"/>
        <end position="63"/>
    </location>
</feature>
<protein>
    <recommendedName>
        <fullName evidence="2">RNA pseudouridylate synthase</fullName>
    </recommendedName>
    <alternativeName>
        <fullName evidence="3">RNA-uridine isomerase</fullName>
    </alternativeName>
</protein>
<evidence type="ECO:0000313" key="6">
    <source>
        <dbReference type="EMBL" id="AZN30801.1"/>
    </source>
</evidence>